<name>A0A1T4K9L0_9BACT</name>
<accession>A0A1T4K9L0</accession>
<evidence type="ECO:0008006" key="3">
    <source>
        <dbReference type="Google" id="ProtNLM"/>
    </source>
</evidence>
<organism evidence="1 2">
    <name type="scientific">Trichlorobacter thiogenes</name>
    <dbReference type="NCBI Taxonomy" id="115783"/>
    <lineage>
        <taxon>Bacteria</taxon>
        <taxon>Pseudomonadati</taxon>
        <taxon>Thermodesulfobacteriota</taxon>
        <taxon>Desulfuromonadia</taxon>
        <taxon>Geobacterales</taxon>
        <taxon>Geobacteraceae</taxon>
        <taxon>Trichlorobacter</taxon>
    </lineage>
</organism>
<sequence>MTKVWSRKVKKKPEPMELTAVTRLRTVDTSYRERRRIIRLLDFLTRDQLTRDQLERIGRRLQKSGRRALPPLVRRLWREQDHERLYRYTCMLDFFDATSWLDQLVALTLKRRDLADEGRLPLLEILQDYGVDVSSPPFSRDDVSSATLNSFLDLCLQEGAWGMVRFMDRFLNADEVLRDQLIRRLGNRTDHGAESAALLRMLAYFEYSEVATLAVESLGTLRHGCAVTVLQSLTHLTVEGLEEQVNRSIRRLAFLGITQPEPLGALFAEPAALITAQAAPLDCYGVRTVWFSWEIADGSLAGLVLQLGEHDGVRHAVASRFQNRREHDDYLDEVNAEEGLFPVGLPYVINLLRDAMLQSIERSFYLPPDLYACRYLLGETDLRPADYVPGFPVELLDGLIERMASLLAGCEELLDEPFFEGWLFTDPLIYELAEQCGTVPLGSCSEETQQLVIERFCTELIEPDKPALLRRLLLTADFMVQTDCRKRSVQKVLALGLSLAGSALSLSRHPFISRLGFDSIEMARQALVEGFDPRKNLAYDDDEEWE</sequence>
<dbReference type="STRING" id="115783.SAMN02745119_00418"/>
<evidence type="ECO:0000313" key="1">
    <source>
        <dbReference type="EMBL" id="SJZ39138.1"/>
    </source>
</evidence>
<protein>
    <recommendedName>
        <fullName evidence="3">HEAT repeat domain-containing protein</fullName>
    </recommendedName>
</protein>
<reference evidence="2" key="1">
    <citation type="submission" date="2017-02" db="EMBL/GenBank/DDBJ databases">
        <authorList>
            <person name="Varghese N."/>
            <person name="Submissions S."/>
        </authorList>
    </citation>
    <scope>NUCLEOTIDE SEQUENCE [LARGE SCALE GENOMIC DNA]</scope>
    <source>
        <strain evidence="2">ATCC BAA-34</strain>
    </source>
</reference>
<gene>
    <name evidence="1" type="ORF">SAMN02745119_00418</name>
</gene>
<evidence type="ECO:0000313" key="2">
    <source>
        <dbReference type="Proteomes" id="UP000190102"/>
    </source>
</evidence>
<proteinExistence type="predicted"/>
<keyword evidence="2" id="KW-1185">Reference proteome</keyword>
<dbReference type="AlphaFoldDB" id="A0A1T4K9L0"/>
<dbReference type="EMBL" id="FUWR01000001">
    <property type="protein sequence ID" value="SJZ39138.1"/>
    <property type="molecule type" value="Genomic_DNA"/>
</dbReference>
<dbReference type="Proteomes" id="UP000190102">
    <property type="component" value="Unassembled WGS sequence"/>
</dbReference>